<proteinExistence type="predicted"/>
<keyword evidence="2" id="KW-0238">DNA-binding</keyword>
<evidence type="ECO:0000313" key="6">
    <source>
        <dbReference type="EMBL" id="MBB6181009.1"/>
    </source>
</evidence>
<dbReference type="CDD" id="cd01392">
    <property type="entry name" value="HTH_LacI"/>
    <property type="match status" value="1"/>
</dbReference>
<gene>
    <name evidence="6" type="ORF">HNQ75_002992</name>
</gene>
<dbReference type="GO" id="GO:0003700">
    <property type="term" value="F:DNA-binding transcription factor activity"/>
    <property type="evidence" value="ECO:0007669"/>
    <property type="project" value="TreeGrafter"/>
</dbReference>
<comment type="caution">
    <text evidence="6">The sequence shown here is derived from an EMBL/GenBank/DDBJ whole genome shotgun (WGS) entry which is preliminary data.</text>
</comment>
<dbReference type="Pfam" id="PF00356">
    <property type="entry name" value="LacI"/>
    <property type="match status" value="1"/>
</dbReference>
<feature type="region of interest" description="Disordered" evidence="4">
    <location>
        <begin position="325"/>
        <end position="345"/>
    </location>
</feature>
<dbReference type="Gene3D" id="1.10.260.40">
    <property type="entry name" value="lambda repressor-like DNA-binding domains"/>
    <property type="match status" value="1"/>
</dbReference>
<evidence type="ECO:0000256" key="3">
    <source>
        <dbReference type="ARBA" id="ARBA00023163"/>
    </source>
</evidence>
<dbReference type="InterPro" id="IPR028082">
    <property type="entry name" value="Peripla_BP_I"/>
</dbReference>
<dbReference type="InterPro" id="IPR000843">
    <property type="entry name" value="HTH_LacI"/>
</dbReference>
<dbReference type="InterPro" id="IPR046335">
    <property type="entry name" value="LacI/GalR-like_sensor"/>
</dbReference>
<organism evidence="6 7">
    <name type="scientific">Pseudorhizobium flavum</name>
    <dbReference type="NCBI Taxonomy" id="1335061"/>
    <lineage>
        <taxon>Bacteria</taxon>
        <taxon>Pseudomonadati</taxon>
        <taxon>Pseudomonadota</taxon>
        <taxon>Alphaproteobacteria</taxon>
        <taxon>Hyphomicrobiales</taxon>
        <taxon>Rhizobiaceae</taxon>
        <taxon>Rhizobium/Agrobacterium group</taxon>
        <taxon>Pseudorhizobium</taxon>
    </lineage>
</organism>
<dbReference type="PROSITE" id="PS50932">
    <property type="entry name" value="HTH_LACI_2"/>
    <property type="match status" value="1"/>
</dbReference>
<accession>A0A7X0DFC4</accession>
<dbReference type="SUPFAM" id="SSF47413">
    <property type="entry name" value="lambda repressor-like DNA-binding domains"/>
    <property type="match status" value="1"/>
</dbReference>
<keyword evidence="1" id="KW-0805">Transcription regulation</keyword>
<dbReference type="Proteomes" id="UP000535501">
    <property type="component" value="Unassembled WGS sequence"/>
</dbReference>
<name>A0A7X0DFC4_9HYPH</name>
<dbReference type="SMART" id="SM00354">
    <property type="entry name" value="HTH_LACI"/>
    <property type="match status" value="1"/>
</dbReference>
<evidence type="ECO:0000256" key="1">
    <source>
        <dbReference type="ARBA" id="ARBA00023015"/>
    </source>
</evidence>
<evidence type="ECO:0000256" key="4">
    <source>
        <dbReference type="SAM" id="MobiDB-lite"/>
    </source>
</evidence>
<evidence type="ECO:0000259" key="5">
    <source>
        <dbReference type="PROSITE" id="PS50932"/>
    </source>
</evidence>
<evidence type="ECO:0000256" key="2">
    <source>
        <dbReference type="ARBA" id="ARBA00023125"/>
    </source>
</evidence>
<dbReference type="EMBL" id="JACHEJ010000007">
    <property type="protein sequence ID" value="MBB6181009.1"/>
    <property type="molecule type" value="Genomic_DNA"/>
</dbReference>
<dbReference type="PANTHER" id="PTHR30146">
    <property type="entry name" value="LACI-RELATED TRANSCRIPTIONAL REPRESSOR"/>
    <property type="match status" value="1"/>
</dbReference>
<protein>
    <submittedName>
        <fullName evidence="6">LacI family gluconate utilization system Gnt-I transcriptional repressor</fullName>
    </submittedName>
</protein>
<keyword evidence="7" id="KW-1185">Reference proteome</keyword>
<reference evidence="6 7" key="1">
    <citation type="submission" date="2020-08" db="EMBL/GenBank/DDBJ databases">
        <title>Genomic Encyclopedia of Type Strains, Phase IV (KMG-IV): sequencing the most valuable type-strain genomes for metagenomic binning, comparative biology and taxonomic classification.</title>
        <authorList>
            <person name="Goeker M."/>
        </authorList>
    </citation>
    <scope>NUCLEOTIDE SEQUENCE [LARGE SCALE GENOMIC DNA]</scope>
    <source>
        <strain evidence="6 7">DSM 102134</strain>
    </source>
</reference>
<dbReference type="Gene3D" id="3.40.50.2300">
    <property type="match status" value="2"/>
</dbReference>
<dbReference type="RefSeq" id="WP_077547636.1">
    <property type="nucleotide sequence ID" value="NZ_JACHEJ010000007.1"/>
</dbReference>
<keyword evidence="3" id="KW-0804">Transcription</keyword>
<dbReference type="AlphaFoldDB" id="A0A7X0DFC4"/>
<dbReference type="CDD" id="cd01575">
    <property type="entry name" value="PBP1_GntR"/>
    <property type="match status" value="1"/>
</dbReference>
<feature type="domain" description="HTH lacI-type" evidence="5">
    <location>
        <begin position="11"/>
        <end position="65"/>
    </location>
</feature>
<dbReference type="GO" id="GO:0000976">
    <property type="term" value="F:transcription cis-regulatory region binding"/>
    <property type="evidence" value="ECO:0007669"/>
    <property type="project" value="TreeGrafter"/>
</dbReference>
<sequence>MPQRRSRAAKVTLKDVATSLGVSSITVSRALREPEKVSETLRERIIAQVDDMGYVPDFAARALASRHNGVIGVLAPALTSHAHLGIMRGIEDRVRTSNLRIHYANSRYDPEEEVRQIRLFLSQNPAGILLSGLQQREGTLELLKAASCPVVQIVDLHLTPSGMAVGINHCEAAASAVRHLLACGYRRIGLIGGTIDVRSERRHEGYCLAMQDAGIADPALIASEEAPTSVQLGCQLLQRLRQQAPNLDCVFCQNDDLAMGVLFEAQRLGLPIPAFGICGYNDLGFAAFSHPPLTTVRVPRFDMGYRATDLLIRVLSGEPAPTDPIDLGFEVMPRGTTHPPDKRSA</sequence>
<dbReference type="InterPro" id="IPR010982">
    <property type="entry name" value="Lambda_DNA-bd_dom_sf"/>
</dbReference>
<evidence type="ECO:0000313" key="7">
    <source>
        <dbReference type="Proteomes" id="UP000535501"/>
    </source>
</evidence>
<dbReference type="Pfam" id="PF13377">
    <property type="entry name" value="Peripla_BP_3"/>
    <property type="match status" value="1"/>
</dbReference>
<dbReference type="PANTHER" id="PTHR30146:SF2">
    <property type="entry name" value="HTH-TYPE TRANSCRIPTIONAL REGULATOR GNTR"/>
    <property type="match status" value="1"/>
</dbReference>
<dbReference type="SUPFAM" id="SSF53822">
    <property type="entry name" value="Periplasmic binding protein-like I"/>
    <property type="match status" value="1"/>
</dbReference>